<feature type="domain" description="Aldehyde dehydrogenase" evidence="5">
    <location>
        <begin position="55"/>
        <end position="141"/>
    </location>
</feature>
<dbReference type="PANTHER" id="PTHR11699">
    <property type="entry name" value="ALDEHYDE DEHYDROGENASE-RELATED"/>
    <property type="match status" value="1"/>
</dbReference>
<evidence type="ECO:0000313" key="6">
    <source>
        <dbReference type="Ensembl" id="ENSSVLP00005005980.1"/>
    </source>
</evidence>
<dbReference type="Gene3D" id="3.40.605.10">
    <property type="entry name" value="Aldehyde Dehydrogenase, Chain A, domain 1"/>
    <property type="match status" value="1"/>
</dbReference>
<dbReference type="Gene3D" id="3.40.309.10">
    <property type="entry name" value="Aldehyde Dehydrogenase, Chain A, domain 2"/>
    <property type="match status" value="1"/>
</dbReference>
<dbReference type="InterPro" id="IPR016163">
    <property type="entry name" value="Ald_DH_C"/>
</dbReference>
<dbReference type="SUPFAM" id="SSF53720">
    <property type="entry name" value="ALDH-like"/>
    <property type="match status" value="2"/>
</dbReference>
<dbReference type="Proteomes" id="UP000694564">
    <property type="component" value="Chromosome 4"/>
</dbReference>
<protein>
    <recommendedName>
        <fullName evidence="4">aldehyde dehydrogenase (NAD(+))</fullName>
        <ecNumber evidence="4">1.2.1.3</ecNumber>
    </recommendedName>
</protein>
<keyword evidence="2" id="KW-0560">Oxidoreductase</keyword>
<evidence type="ECO:0000256" key="4">
    <source>
        <dbReference type="ARBA" id="ARBA00024226"/>
    </source>
</evidence>
<dbReference type="Pfam" id="PF00171">
    <property type="entry name" value="Aldedh"/>
    <property type="match status" value="2"/>
</dbReference>
<dbReference type="FunFam" id="3.40.605.10:FF:000029">
    <property type="entry name" value="Aldehyde dehydrogenase, mitochondrial"/>
    <property type="match status" value="1"/>
</dbReference>
<evidence type="ECO:0000256" key="1">
    <source>
        <dbReference type="ARBA" id="ARBA00009986"/>
    </source>
</evidence>
<keyword evidence="3" id="KW-0520">NAD</keyword>
<keyword evidence="7" id="KW-1185">Reference proteome</keyword>
<dbReference type="InterPro" id="IPR016162">
    <property type="entry name" value="Ald_DH_N"/>
</dbReference>
<dbReference type="AlphaFoldDB" id="A0A8D2ASB0"/>
<evidence type="ECO:0000313" key="7">
    <source>
        <dbReference type="Proteomes" id="UP000694564"/>
    </source>
</evidence>
<name>A0A8D2ASB0_SCIVU</name>
<proteinExistence type="inferred from homology"/>
<reference evidence="6" key="1">
    <citation type="submission" date="2025-08" db="UniProtKB">
        <authorList>
            <consortium name="Ensembl"/>
        </authorList>
    </citation>
    <scope>IDENTIFICATION</scope>
</reference>
<dbReference type="InterPro" id="IPR015590">
    <property type="entry name" value="Aldehyde_DH_dom"/>
</dbReference>
<dbReference type="GeneTree" id="ENSGT00940000156240"/>
<evidence type="ECO:0000259" key="5">
    <source>
        <dbReference type="Pfam" id="PF00171"/>
    </source>
</evidence>
<dbReference type="GO" id="GO:0004029">
    <property type="term" value="F:aldehyde dehydrogenase (NAD+) activity"/>
    <property type="evidence" value="ECO:0007669"/>
    <property type="project" value="UniProtKB-EC"/>
</dbReference>
<dbReference type="OrthoDB" id="310895at2759"/>
<evidence type="ECO:0000256" key="3">
    <source>
        <dbReference type="ARBA" id="ARBA00023027"/>
    </source>
</evidence>
<organism evidence="6 7">
    <name type="scientific">Sciurus vulgaris</name>
    <name type="common">Eurasian red squirrel</name>
    <dbReference type="NCBI Taxonomy" id="55149"/>
    <lineage>
        <taxon>Eukaryota</taxon>
        <taxon>Metazoa</taxon>
        <taxon>Chordata</taxon>
        <taxon>Craniata</taxon>
        <taxon>Vertebrata</taxon>
        <taxon>Euteleostomi</taxon>
        <taxon>Mammalia</taxon>
        <taxon>Eutheria</taxon>
        <taxon>Euarchontoglires</taxon>
        <taxon>Glires</taxon>
        <taxon>Rodentia</taxon>
        <taxon>Sciuromorpha</taxon>
        <taxon>Sciuridae</taxon>
        <taxon>Sciurinae</taxon>
        <taxon>Sciurini</taxon>
        <taxon>Sciurus</taxon>
    </lineage>
</organism>
<comment type="similarity">
    <text evidence="1">Belongs to the aldehyde dehydrogenase family.</text>
</comment>
<dbReference type="EC" id="1.2.1.3" evidence="4"/>
<accession>A0A8D2ASB0</accession>
<evidence type="ECO:0000256" key="2">
    <source>
        <dbReference type="ARBA" id="ARBA00023002"/>
    </source>
</evidence>
<dbReference type="Ensembl" id="ENSSVLT00005006659.1">
    <property type="protein sequence ID" value="ENSSVLP00005005980.1"/>
    <property type="gene ID" value="ENSSVLG00005004862.1"/>
</dbReference>
<reference evidence="6" key="2">
    <citation type="submission" date="2025-09" db="UniProtKB">
        <authorList>
            <consortium name="Ensembl"/>
        </authorList>
    </citation>
    <scope>IDENTIFICATION</scope>
</reference>
<sequence>MNKIDFIKIKHYFLSRSYIKEVKGRVGAASRRPPPSRPQHQPEVFCNQIFINNEWHDAVSKKTFPTVSPSTGEVICQVAEGNKEDVDKALKAARAAFQLGSPWRRVDASDRGRPLYRLADLIEGDRTYLAALETLDNGKPTLPCSSSRASAVAPAPRPSCRRTFTQFVECSVAPAKSPVVGNLFDSQTEQGLQVDETQFKKILGYIQSGKQEGAKLLCGGGLLRSVATSFSPPCLELCKTA</sequence>
<feature type="domain" description="Aldehyde dehydrogenase" evidence="5">
    <location>
        <begin position="163"/>
        <end position="221"/>
    </location>
</feature>
<dbReference type="InterPro" id="IPR016161">
    <property type="entry name" value="Ald_DH/histidinol_DH"/>
</dbReference>